<keyword evidence="1" id="KW-0175">Coiled coil</keyword>
<evidence type="ECO:0000313" key="2">
    <source>
        <dbReference type="EMBL" id="KAG6773549.1"/>
    </source>
</evidence>
<comment type="caution">
    <text evidence="2">The sequence shown here is derived from an EMBL/GenBank/DDBJ whole genome shotgun (WGS) entry which is preliminary data.</text>
</comment>
<dbReference type="AlphaFoldDB" id="A0A8X7ZPE7"/>
<name>A0A8X7ZPE7_POPTO</name>
<evidence type="ECO:0000256" key="1">
    <source>
        <dbReference type="SAM" id="Coils"/>
    </source>
</evidence>
<keyword evidence="3" id="KW-1185">Reference proteome</keyword>
<gene>
    <name evidence="2" type="ORF">POTOM_020835</name>
</gene>
<feature type="coiled-coil region" evidence="1">
    <location>
        <begin position="1"/>
        <end position="68"/>
    </location>
</feature>
<dbReference type="OrthoDB" id="10651000at2759"/>
<accession>A0A8X7ZPE7</accession>
<sequence length="152" mass="17604">MDRIYGRLDEAKAEIEKLKADLKCKVEFSDNFKCFRRLLLLEKLTGELDNHGSALENKETEIKELGMELKNCHSMILQLKLQNEEASTMILQVSYIIGIGNVRIHRFLLRQRNVYVPAMFLNPNHTEFESALYSKLIKLVYIKPGLTVDPGY</sequence>
<proteinExistence type="predicted"/>
<dbReference type="Proteomes" id="UP000886885">
    <property type="component" value="Chromosome 5D"/>
</dbReference>
<dbReference type="PANTHER" id="PTHR45287">
    <property type="entry name" value="OS03G0691500 PROTEIN"/>
    <property type="match status" value="1"/>
</dbReference>
<organism evidence="2 3">
    <name type="scientific">Populus tomentosa</name>
    <name type="common">Chinese white poplar</name>
    <dbReference type="NCBI Taxonomy" id="118781"/>
    <lineage>
        <taxon>Eukaryota</taxon>
        <taxon>Viridiplantae</taxon>
        <taxon>Streptophyta</taxon>
        <taxon>Embryophyta</taxon>
        <taxon>Tracheophyta</taxon>
        <taxon>Spermatophyta</taxon>
        <taxon>Magnoliopsida</taxon>
        <taxon>eudicotyledons</taxon>
        <taxon>Gunneridae</taxon>
        <taxon>Pentapetalae</taxon>
        <taxon>rosids</taxon>
        <taxon>fabids</taxon>
        <taxon>Malpighiales</taxon>
        <taxon>Salicaceae</taxon>
        <taxon>Saliceae</taxon>
        <taxon>Populus</taxon>
    </lineage>
</organism>
<evidence type="ECO:0000313" key="3">
    <source>
        <dbReference type="Proteomes" id="UP000886885"/>
    </source>
</evidence>
<dbReference type="InterPro" id="IPR040262">
    <property type="entry name" value="At4g38062-like"/>
</dbReference>
<reference evidence="2" key="1">
    <citation type="journal article" date="2020" name="bioRxiv">
        <title>Hybrid origin of Populus tomentosa Carr. identified through genome sequencing and phylogenomic analysis.</title>
        <authorList>
            <person name="An X."/>
            <person name="Gao K."/>
            <person name="Chen Z."/>
            <person name="Li J."/>
            <person name="Yang X."/>
            <person name="Yang X."/>
            <person name="Zhou J."/>
            <person name="Guo T."/>
            <person name="Zhao T."/>
            <person name="Huang S."/>
            <person name="Miao D."/>
            <person name="Khan W.U."/>
            <person name="Rao P."/>
            <person name="Ye M."/>
            <person name="Lei B."/>
            <person name="Liao W."/>
            <person name="Wang J."/>
            <person name="Ji L."/>
            <person name="Li Y."/>
            <person name="Guo B."/>
            <person name="Mustafa N.S."/>
            <person name="Li S."/>
            <person name="Yun Q."/>
            <person name="Keller S.R."/>
            <person name="Mao J."/>
            <person name="Zhang R."/>
            <person name="Strauss S.H."/>
        </authorList>
    </citation>
    <scope>NUCLEOTIDE SEQUENCE</scope>
    <source>
        <strain evidence="2">GM15</strain>
        <tissue evidence="2">Leaf</tissue>
    </source>
</reference>
<protein>
    <submittedName>
        <fullName evidence="2">Uncharacterized protein</fullName>
    </submittedName>
</protein>
<dbReference type="PANTHER" id="PTHR45287:SF4">
    <property type="entry name" value="OS03G0691500 PROTEIN"/>
    <property type="match status" value="1"/>
</dbReference>
<dbReference type="EMBL" id="JAAWWB010000010">
    <property type="protein sequence ID" value="KAG6773549.1"/>
    <property type="molecule type" value="Genomic_DNA"/>
</dbReference>